<comment type="caution">
    <text evidence="1">The sequence shown here is derived from an EMBL/GenBank/DDBJ whole genome shotgun (WGS) entry which is preliminary data.</text>
</comment>
<keyword evidence="2" id="KW-1185">Reference proteome</keyword>
<evidence type="ECO:0000313" key="2">
    <source>
        <dbReference type="Proteomes" id="UP000886595"/>
    </source>
</evidence>
<dbReference type="AlphaFoldDB" id="A0A8X7PKH7"/>
<gene>
    <name evidence="1" type="ORF">Bca52824_082478</name>
</gene>
<protein>
    <submittedName>
        <fullName evidence="1">Uncharacterized protein</fullName>
    </submittedName>
</protein>
<reference evidence="1 2" key="1">
    <citation type="submission" date="2020-02" db="EMBL/GenBank/DDBJ databases">
        <authorList>
            <person name="Ma Q."/>
            <person name="Huang Y."/>
            <person name="Song X."/>
            <person name="Pei D."/>
        </authorList>
    </citation>
    <scope>NUCLEOTIDE SEQUENCE [LARGE SCALE GENOMIC DNA]</scope>
    <source>
        <strain evidence="1">Sxm20200214</strain>
        <tissue evidence="1">Leaf</tissue>
    </source>
</reference>
<accession>A0A8X7PKH7</accession>
<dbReference type="Proteomes" id="UP000886595">
    <property type="component" value="Unassembled WGS sequence"/>
</dbReference>
<name>A0A8X7PKH7_BRACI</name>
<evidence type="ECO:0000313" key="1">
    <source>
        <dbReference type="EMBL" id="KAG2252342.1"/>
    </source>
</evidence>
<organism evidence="1 2">
    <name type="scientific">Brassica carinata</name>
    <name type="common">Ethiopian mustard</name>
    <name type="synonym">Abyssinian cabbage</name>
    <dbReference type="NCBI Taxonomy" id="52824"/>
    <lineage>
        <taxon>Eukaryota</taxon>
        <taxon>Viridiplantae</taxon>
        <taxon>Streptophyta</taxon>
        <taxon>Embryophyta</taxon>
        <taxon>Tracheophyta</taxon>
        <taxon>Spermatophyta</taxon>
        <taxon>Magnoliopsida</taxon>
        <taxon>eudicotyledons</taxon>
        <taxon>Gunneridae</taxon>
        <taxon>Pentapetalae</taxon>
        <taxon>rosids</taxon>
        <taxon>malvids</taxon>
        <taxon>Brassicales</taxon>
        <taxon>Brassicaceae</taxon>
        <taxon>Brassiceae</taxon>
        <taxon>Brassica</taxon>
    </lineage>
</organism>
<dbReference type="OrthoDB" id="10599098at2759"/>
<proteinExistence type="predicted"/>
<dbReference type="EMBL" id="JAAMPC010000016">
    <property type="protein sequence ID" value="KAG2252342.1"/>
    <property type="molecule type" value="Genomic_DNA"/>
</dbReference>
<sequence>MVLEALHGGGVVRGWWSQRLGFARGCFVFDPLEETRLLVQIRAVDSQIYVVGVPWSGVEWWLVGFLGVSANSLLLLEIRRVSELFACSSSFLAVDASLPSICSDIASELFRQASGFRARVYWCSCLRYHKSQLLNSLRLPFFGSRRGRGIGGFGFVWSVNLAPSWWYCAEGPLSSVRVGFCGFLWPDFLLLVYRVSLDSSSLDAFGPSRLGPLRVLRCGCARRLGVGLVNHASPSWWRRVLSWSFACGDPGRLSGLNNARLVDAGVLVLWRDCLFLWVDA</sequence>